<organism evidence="1 2">
    <name type="scientific">Panagrolaimus sp. PS1159</name>
    <dbReference type="NCBI Taxonomy" id="55785"/>
    <lineage>
        <taxon>Eukaryota</taxon>
        <taxon>Metazoa</taxon>
        <taxon>Ecdysozoa</taxon>
        <taxon>Nematoda</taxon>
        <taxon>Chromadorea</taxon>
        <taxon>Rhabditida</taxon>
        <taxon>Tylenchina</taxon>
        <taxon>Panagrolaimomorpha</taxon>
        <taxon>Panagrolaimoidea</taxon>
        <taxon>Panagrolaimidae</taxon>
        <taxon>Panagrolaimus</taxon>
    </lineage>
</organism>
<proteinExistence type="predicted"/>
<dbReference type="WBParaSite" id="PS1159_v2.g480.t1">
    <property type="protein sequence ID" value="PS1159_v2.g480.t1"/>
    <property type="gene ID" value="PS1159_v2.g480"/>
</dbReference>
<evidence type="ECO:0000313" key="2">
    <source>
        <dbReference type="WBParaSite" id="PS1159_v2.g480.t1"/>
    </source>
</evidence>
<reference evidence="2" key="1">
    <citation type="submission" date="2022-11" db="UniProtKB">
        <authorList>
            <consortium name="WormBaseParasite"/>
        </authorList>
    </citation>
    <scope>IDENTIFICATION</scope>
</reference>
<evidence type="ECO:0000313" key="1">
    <source>
        <dbReference type="Proteomes" id="UP000887580"/>
    </source>
</evidence>
<accession>A0AC35GFF2</accession>
<name>A0AC35GFF2_9BILA</name>
<dbReference type="Proteomes" id="UP000887580">
    <property type="component" value="Unplaced"/>
</dbReference>
<protein>
    <submittedName>
        <fullName evidence="2">Ribosomal protein S24/S35 mitochondrial conserved domain-containing protein</fullName>
    </submittedName>
</protein>
<sequence length="403" mass="46957">MITSKSALLVNSLPSQYAVTLRCQSTLAERMKRALGRGGYESEEDQRHRLEEQIDSQGEQFREPYIMPKRKLGAQIQLERMTGRAEQPKYSRPDIHDRLAVRRPRAEEMSPDQDWPSVWPAAATYRSSVVPLPLRMGSRKYPEKRAPFKRVGNLELLKIPNFLHLTPEHIKRHCEAIKKFCTPFPKEFVDDPALAEKHYPITVTYSDYLHQGTSLRDPRARTNTVEVKLSSFGFNEHDKEKFRHLVGNRYNEETDTVTIVTDRCYTRKQNRDYADFLLTALFYESKKLESWEEQKLRDDNIKVEFAGSRTEKRIIELVEKAAKTAASEKNDGVKLPPAAEAIINNEGSEKAILQHPTVKEFAETWYNYRNQKETPELTRSYEERVRRLLGIQRLDSNTEEKKL</sequence>